<reference evidence="6" key="2">
    <citation type="submission" date="2025-08" db="UniProtKB">
        <authorList>
            <consortium name="Ensembl"/>
        </authorList>
    </citation>
    <scope>IDENTIFICATION</scope>
</reference>
<dbReference type="Ensembl" id="ENSONIT00000065488.1">
    <property type="protein sequence ID" value="ENSONIP00000059834.1"/>
    <property type="gene ID" value="ENSONIG00000035430.1"/>
</dbReference>
<dbReference type="InterPro" id="IPR036179">
    <property type="entry name" value="Ig-like_dom_sf"/>
</dbReference>
<feature type="compositionally biased region" description="Polar residues" evidence="3">
    <location>
        <begin position="254"/>
        <end position="263"/>
    </location>
</feature>
<feature type="chain" id="PRO_5025674492" description="Ig-like domain-containing protein" evidence="4">
    <location>
        <begin position="18"/>
        <end position="292"/>
    </location>
</feature>
<feature type="domain" description="Ig-like" evidence="5">
    <location>
        <begin position="95"/>
        <end position="175"/>
    </location>
</feature>
<keyword evidence="7" id="KW-1185">Reference proteome</keyword>
<reference evidence="7" key="1">
    <citation type="submission" date="2012-01" db="EMBL/GenBank/DDBJ databases">
        <title>The Genome Sequence of Oreochromis niloticus (Nile Tilapia).</title>
        <authorList>
            <consortium name="Broad Institute Genome Assembly Team"/>
            <consortium name="Broad Institute Sequencing Platform"/>
            <person name="Di Palma F."/>
            <person name="Johnson J."/>
            <person name="Lander E.S."/>
            <person name="Lindblad-Toh K."/>
        </authorList>
    </citation>
    <scope>NUCLEOTIDE SEQUENCE [LARGE SCALE GENOMIC DNA]</scope>
</reference>
<evidence type="ECO:0000256" key="1">
    <source>
        <dbReference type="ARBA" id="ARBA00022729"/>
    </source>
</evidence>
<feature type="signal peptide" evidence="4">
    <location>
        <begin position="1"/>
        <end position="17"/>
    </location>
</feature>
<sequence length="292" mass="32006">MEELLCLLVVIVPLSCAATPVRLTMSPNYLQYFKEKRFILNCEGGDGSADWNVMRNTNLGPTRSAMTLPWDTGVYWCESKNGQTSEMQNLTVTAGSVILQTGVALPITEGDDLTLVCVTKKPTKNWSAFYKDGALISSVPTGRLTIRNVAKSDEGVYNCETERDGKSPSSWIAVTETTRGEFVSEGPLLESTSPETTTGVVLLQPVVSIRPPTQRIRPPTQAPADPPAPPPTQSTRRPSAFVRRPRAPADPAHSSPTQSTADQPPTRPATQRIRPPTQSTRRPRDEQWCEFV</sequence>
<evidence type="ECO:0000256" key="4">
    <source>
        <dbReference type="SAM" id="SignalP"/>
    </source>
</evidence>
<dbReference type="PANTHER" id="PTHR11481:SF64">
    <property type="entry name" value="FC RECEPTOR-LIKE PROTEIN 4"/>
    <property type="match status" value="1"/>
</dbReference>
<evidence type="ECO:0000313" key="6">
    <source>
        <dbReference type="Ensembl" id="ENSONIP00000059834.1"/>
    </source>
</evidence>
<dbReference type="GO" id="GO:0004888">
    <property type="term" value="F:transmembrane signaling receptor activity"/>
    <property type="evidence" value="ECO:0007669"/>
    <property type="project" value="TreeGrafter"/>
</dbReference>
<organism evidence="6 7">
    <name type="scientific">Oreochromis niloticus</name>
    <name type="common">Nile tilapia</name>
    <name type="synonym">Tilapia nilotica</name>
    <dbReference type="NCBI Taxonomy" id="8128"/>
    <lineage>
        <taxon>Eukaryota</taxon>
        <taxon>Metazoa</taxon>
        <taxon>Chordata</taxon>
        <taxon>Craniata</taxon>
        <taxon>Vertebrata</taxon>
        <taxon>Euteleostomi</taxon>
        <taxon>Actinopterygii</taxon>
        <taxon>Neopterygii</taxon>
        <taxon>Teleostei</taxon>
        <taxon>Neoteleostei</taxon>
        <taxon>Acanthomorphata</taxon>
        <taxon>Ovalentaria</taxon>
        <taxon>Cichlomorphae</taxon>
        <taxon>Cichliformes</taxon>
        <taxon>Cichlidae</taxon>
        <taxon>African cichlids</taxon>
        <taxon>Pseudocrenilabrinae</taxon>
        <taxon>Oreochromini</taxon>
        <taxon>Oreochromis</taxon>
    </lineage>
</organism>
<evidence type="ECO:0000256" key="3">
    <source>
        <dbReference type="SAM" id="MobiDB-lite"/>
    </source>
</evidence>
<dbReference type="Proteomes" id="UP000005207">
    <property type="component" value="Linkage group LG23"/>
</dbReference>
<protein>
    <recommendedName>
        <fullName evidence="5">Ig-like domain-containing protein</fullName>
    </recommendedName>
</protein>
<evidence type="ECO:0000259" key="5">
    <source>
        <dbReference type="PROSITE" id="PS50835"/>
    </source>
</evidence>
<dbReference type="InterPro" id="IPR013783">
    <property type="entry name" value="Ig-like_fold"/>
</dbReference>
<evidence type="ECO:0000313" key="7">
    <source>
        <dbReference type="Proteomes" id="UP000005207"/>
    </source>
</evidence>
<dbReference type="InterPro" id="IPR007110">
    <property type="entry name" value="Ig-like_dom"/>
</dbReference>
<keyword evidence="2" id="KW-1015">Disulfide bond</keyword>
<accession>A0A669DGT9</accession>
<dbReference type="GO" id="GO:0009897">
    <property type="term" value="C:external side of plasma membrane"/>
    <property type="evidence" value="ECO:0007669"/>
    <property type="project" value="TreeGrafter"/>
</dbReference>
<name>A0A669DGT9_ORENI</name>
<reference evidence="6" key="3">
    <citation type="submission" date="2025-09" db="UniProtKB">
        <authorList>
            <consortium name="Ensembl"/>
        </authorList>
    </citation>
    <scope>IDENTIFICATION</scope>
</reference>
<feature type="compositionally biased region" description="Low complexity" evidence="3">
    <location>
        <begin position="209"/>
        <end position="219"/>
    </location>
</feature>
<proteinExistence type="predicted"/>
<dbReference type="InterPro" id="IPR003598">
    <property type="entry name" value="Ig_sub2"/>
</dbReference>
<dbReference type="PROSITE" id="PS50835">
    <property type="entry name" value="IG_LIKE"/>
    <property type="match status" value="1"/>
</dbReference>
<dbReference type="PANTHER" id="PTHR11481">
    <property type="entry name" value="IMMUNOGLOBULIN FC RECEPTOR"/>
    <property type="match status" value="1"/>
</dbReference>
<dbReference type="InterPro" id="IPR050488">
    <property type="entry name" value="Ig_Fc_receptor"/>
</dbReference>
<keyword evidence="1 4" id="KW-0732">Signal</keyword>
<feature type="compositionally biased region" description="Pro residues" evidence="3">
    <location>
        <begin position="220"/>
        <end position="232"/>
    </location>
</feature>
<dbReference type="AlphaFoldDB" id="A0A669DGT9"/>
<dbReference type="InParanoid" id="A0A669DGT9"/>
<feature type="compositionally biased region" description="Basic and acidic residues" evidence="3">
    <location>
        <begin position="282"/>
        <end position="292"/>
    </location>
</feature>
<dbReference type="Pfam" id="PF13895">
    <property type="entry name" value="Ig_2"/>
    <property type="match status" value="1"/>
</dbReference>
<dbReference type="SMART" id="SM00409">
    <property type="entry name" value="IG"/>
    <property type="match status" value="1"/>
</dbReference>
<evidence type="ECO:0000256" key="2">
    <source>
        <dbReference type="ARBA" id="ARBA00023157"/>
    </source>
</evidence>
<dbReference type="Gene3D" id="2.60.40.10">
    <property type="entry name" value="Immunoglobulins"/>
    <property type="match status" value="1"/>
</dbReference>
<dbReference type="GO" id="GO:0006955">
    <property type="term" value="P:immune response"/>
    <property type="evidence" value="ECO:0007669"/>
    <property type="project" value="TreeGrafter"/>
</dbReference>
<dbReference type="SUPFAM" id="SSF48726">
    <property type="entry name" value="Immunoglobulin"/>
    <property type="match status" value="1"/>
</dbReference>
<dbReference type="InterPro" id="IPR003599">
    <property type="entry name" value="Ig_sub"/>
</dbReference>
<feature type="region of interest" description="Disordered" evidence="3">
    <location>
        <begin position="206"/>
        <end position="292"/>
    </location>
</feature>
<dbReference type="SMART" id="SM00408">
    <property type="entry name" value="IGc2"/>
    <property type="match status" value="1"/>
</dbReference>
<dbReference type="GeneTree" id="ENSGT00990000210582"/>
<dbReference type="GO" id="GO:0007166">
    <property type="term" value="P:cell surface receptor signaling pathway"/>
    <property type="evidence" value="ECO:0007669"/>
    <property type="project" value="TreeGrafter"/>
</dbReference>